<dbReference type="AlphaFoldDB" id="A0A6C0D2J3"/>
<name>A0A6C0D2J3_9ZZZZ</name>
<organism evidence="1">
    <name type="scientific">viral metagenome</name>
    <dbReference type="NCBI Taxonomy" id="1070528"/>
    <lineage>
        <taxon>unclassified sequences</taxon>
        <taxon>metagenomes</taxon>
        <taxon>organismal metagenomes</taxon>
    </lineage>
</organism>
<proteinExistence type="predicted"/>
<protein>
    <submittedName>
        <fullName evidence="1">Uncharacterized protein</fullName>
    </submittedName>
</protein>
<evidence type="ECO:0000313" key="1">
    <source>
        <dbReference type="EMBL" id="QHT10652.1"/>
    </source>
</evidence>
<dbReference type="EMBL" id="MN739523">
    <property type="protein sequence ID" value="QHT10652.1"/>
    <property type="molecule type" value="Genomic_DNA"/>
</dbReference>
<accession>A0A6C0D2J3</accession>
<sequence length="64" mass="7678">MICFFCGAKILNSEIYKKQKMAHISQCSRFIYLLHCNKCNKKFDYKYLQKHKELFKNTLILIGV</sequence>
<reference evidence="1" key="1">
    <citation type="journal article" date="2020" name="Nature">
        <title>Giant virus diversity and host interactions through global metagenomics.</title>
        <authorList>
            <person name="Schulz F."/>
            <person name="Roux S."/>
            <person name="Paez-Espino D."/>
            <person name="Jungbluth S."/>
            <person name="Walsh D.A."/>
            <person name="Denef V.J."/>
            <person name="McMahon K.D."/>
            <person name="Konstantinidis K.T."/>
            <person name="Eloe-Fadrosh E.A."/>
            <person name="Kyrpides N.C."/>
            <person name="Woyke T."/>
        </authorList>
    </citation>
    <scope>NUCLEOTIDE SEQUENCE</scope>
    <source>
        <strain evidence="1">GVMAG-M-3300023174-107</strain>
    </source>
</reference>